<comment type="caution">
    <text evidence="3">The sequence shown here is derived from an EMBL/GenBank/DDBJ whole genome shotgun (WGS) entry which is preliminary data.</text>
</comment>
<dbReference type="Gene3D" id="3.30.450.200">
    <property type="match status" value="1"/>
</dbReference>
<sequence length="594" mass="68534">MENHEQEIQYWKDRYFSILNQNQELRDQNKELFENLAKANQLINDYRFKIDEYEQELSIKENVRSPSTMTPSDGIEDLAKTLCASNNSIQVSINRALTFRRQVAKEYGPGSRSKSLPSNFQEEIHSPAGPAKMYEEFYILGVKPEKASYVGNLDPEILFQFPQRNILPSSPQTRVIGNFCFPNGSKAKFIKFNESVSRINEVIYTQYDRNNHLSFVFTLKSEGNEKKFDFNEMANSDKEVLYCCCVVVDDLLSDDEVEDEQILAPKCYCIVSYCPCFELHFGVLYSLLSIKKIQRQSDISLAELTHISSQSIEEILQNEQIMNDEQLGLLEEYYSAYTFNPGEQIFINLQSVDGIEYDIPQDLSRLDALWFCPLLFSLLEFNDFFFLLCAIMLEKSVIFVSSNYDIASSCVLGFHAMLRPFSWPHLITPILPDSLRDVLEAPVPFLIGLPSPPPATHKKYSHIIWVMLDEPKISKRVLKSSSVAKSVKEPYANDIKKYLFVIYKTFQGHPCFSPSAEQQECALRIIQEIKRFWRNIIDMLPPKPPRIAEGTFLDIEDIGNIMLKKANKPDLEFLENLIMSQLFINTVEECYGLR</sequence>
<accession>A0AAU9IWY1</accession>
<feature type="coiled-coil region" evidence="1">
    <location>
        <begin position="22"/>
        <end position="63"/>
    </location>
</feature>
<evidence type="ECO:0000256" key="1">
    <source>
        <dbReference type="SAM" id="Coils"/>
    </source>
</evidence>
<dbReference type="AlphaFoldDB" id="A0AAU9IWY1"/>
<reference evidence="3" key="1">
    <citation type="submission" date="2021-09" db="EMBL/GenBank/DDBJ databases">
        <authorList>
            <consortium name="AG Swart"/>
            <person name="Singh M."/>
            <person name="Singh A."/>
            <person name="Seah K."/>
            <person name="Emmerich C."/>
        </authorList>
    </citation>
    <scope>NUCLEOTIDE SEQUENCE</scope>
    <source>
        <strain evidence="3">ATCC30299</strain>
    </source>
</reference>
<dbReference type="InterPro" id="IPR001194">
    <property type="entry name" value="cDENN_dom"/>
</dbReference>
<gene>
    <name evidence="3" type="ORF">BSTOLATCC_MIC20683</name>
</gene>
<dbReference type="InterPro" id="IPR037516">
    <property type="entry name" value="Tripartite_DENN"/>
</dbReference>
<organism evidence="3 4">
    <name type="scientific">Blepharisma stoltei</name>
    <dbReference type="NCBI Taxonomy" id="1481888"/>
    <lineage>
        <taxon>Eukaryota</taxon>
        <taxon>Sar</taxon>
        <taxon>Alveolata</taxon>
        <taxon>Ciliophora</taxon>
        <taxon>Postciliodesmatophora</taxon>
        <taxon>Heterotrichea</taxon>
        <taxon>Heterotrichida</taxon>
        <taxon>Blepharismidae</taxon>
        <taxon>Blepharisma</taxon>
    </lineage>
</organism>
<keyword evidence="1" id="KW-0175">Coiled coil</keyword>
<dbReference type="Pfam" id="PF02141">
    <property type="entry name" value="DENN"/>
    <property type="match status" value="1"/>
</dbReference>
<protein>
    <recommendedName>
        <fullName evidence="2">UDENN domain-containing protein</fullName>
    </recommendedName>
</protein>
<dbReference type="InterPro" id="IPR051942">
    <property type="entry name" value="DENN_domain_containing_2"/>
</dbReference>
<feature type="domain" description="UDENN" evidence="2">
    <location>
        <begin position="137"/>
        <end position="594"/>
    </location>
</feature>
<dbReference type="EMBL" id="CAJZBQ010000020">
    <property type="protein sequence ID" value="CAG9318203.1"/>
    <property type="molecule type" value="Genomic_DNA"/>
</dbReference>
<evidence type="ECO:0000313" key="4">
    <source>
        <dbReference type="Proteomes" id="UP001162131"/>
    </source>
</evidence>
<proteinExistence type="predicted"/>
<keyword evidence="4" id="KW-1185">Reference proteome</keyword>
<dbReference type="SMART" id="SM00799">
    <property type="entry name" value="DENN"/>
    <property type="match status" value="1"/>
</dbReference>
<dbReference type="PROSITE" id="PS50211">
    <property type="entry name" value="DENN"/>
    <property type="match status" value="1"/>
</dbReference>
<evidence type="ECO:0000259" key="2">
    <source>
        <dbReference type="PROSITE" id="PS50211"/>
    </source>
</evidence>
<dbReference type="InterPro" id="IPR043153">
    <property type="entry name" value="DENN_C"/>
</dbReference>
<dbReference type="PANTHER" id="PTHR15288:SF0">
    <property type="entry name" value="UDENN DOMAIN-CONTAINING PROTEIN"/>
    <property type="match status" value="1"/>
</dbReference>
<dbReference type="Gene3D" id="3.40.50.11500">
    <property type="match status" value="1"/>
</dbReference>
<dbReference type="PANTHER" id="PTHR15288">
    <property type="entry name" value="DENN DOMAIN-CONTAINING PROTEIN 2"/>
    <property type="match status" value="1"/>
</dbReference>
<evidence type="ECO:0000313" key="3">
    <source>
        <dbReference type="EMBL" id="CAG9318203.1"/>
    </source>
</evidence>
<dbReference type="Proteomes" id="UP001162131">
    <property type="component" value="Unassembled WGS sequence"/>
</dbReference>
<name>A0AAU9IWY1_9CILI</name>